<evidence type="ECO:0000256" key="9">
    <source>
        <dbReference type="ARBA" id="ARBA00023146"/>
    </source>
</evidence>
<dbReference type="InterPro" id="IPR045864">
    <property type="entry name" value="aa-tRNA-synth_II/BPL/LPL"/>
</dbReference>
<dbReference type="InterPro" id="IPR018165">
    <property type="entry name" value="Ala-tRNA-synth_IIc_core"/>
</dbReference>
<dbReference type="Pfam" id="PF01411">
    <property type="entry name" value="tRNA-synt_2c"/>
    <property type="match status" value="1"/>
</dbReference>
<evidence type="ECO:0000313" key="12">
    <source>
        <dbReference type="Proteomes" id="UP000054563"/>
    </source>
</evidence>
<dbReference type="VEuPathDB" id="FungiDB:CIHG_07166"/>
<dbReference type="PANTHER" id="PTHR11777">
    <property type="entry name" value="ALANYL-TRNA SYNTHETASE"/>
    <property type="match status" value="1"/>
</dbReference>
<evidence type="ECO:0000256" key="6">
    <source>
        <dbReference type="ARBA" id="ARBA00022840"/>
    </source>
</evidence>
<dbReference type="AlphaFoldDB" id="A0A0J8RW24"/>
<dbReference type="SUPFAM" id="SSF55681">
    <property type="entry name" value="Class II aaRS and biotin synthetases"/>
    <property type="match status" value="1"/>
</dbReference>
<dbReference type="STRING" id="396776.A0A0J8RW24"/>
<evidence type="ECO:0000256" key="2">
    <source>
        <dbReference type="ARBA" id="ARBA00013168"/>
    </source>
</evidence>
<gene>
    <name evidence="11" type="ORF">CIHG_07166</name>
</gene>
<sequence length="108" mass="12043">MASSTSTPSQNEVEWPAIKVRDTFLHFFKKNGHTFVPSSSVVPLSDPTLLFANAGMNQYKSIFLGTVDPNSDFAQLKRAHNSQKCIRAGGKHNVCYYHIKHTNVKTFG</sequence>
<keyword evidence="8" id="KW-0648">Protein biosynthesis</keyword>
<protein>
    <recommendedName>
        <fullName evidence="2">alanine--tRNA ligase</fullName>
        <ecNumber evidence="2">6.1.1.7</ecNumber>
    </recommendedName>
</protein>
<keyword evidence="4" id="KW-0436">Ligase</keyword>
<dbReference type="InterPro" id="IPR050058">
    <property type="entry name" value="Ala-tRNA_ligase"/>
</dbReference>
<feature type="domain" description="Alanyl-transfer RNA synthetases family profile" evidence="10">
    <location>
        <begin position="15"/>
        <end position="108"/>
    </location>
</feature>
<evidence type="ECO:0000256" key="8">
    <source>
        <dbReference type="ARBA" id="ARBA00022917"/>
    </source>
</evidence>
<dbReference type="EC" id="6.1.1.7" evidence="2"/>
<reference evidence="12" key="1">
    <citation type="journal article" date="2010" name="Genome Res.">
        <title>Population genomic sequencing of Coccidioides fungi reveals recent hybridization and transposon control.</title>
        <authorList>
            <person name="Neafsey D.E."/>
            <person name="Barker B.M."/>
            <person name="Sharpton T.J."/>
            <person name="Stajich J.E."/>
            <person name="Park D.J."/>
            <person name="Whiston E."/>
            <person name="Hung C.-Y."/>
            <person name="McMahan C."/>
            <person name="White J."/>
            <person name="Sykes S."/>
            <person name="Heiman D."/>
            <person name="Young S."/>
            <person name="Zeng Q."/>
            <person name="Abouelleil A."/>
            <person name="Aftuck L."/>
            <person name="Bessette D."/>
            <person name="Brown A."/>
            <person name="FitzGerald M."/>
            <person name="Lui A."/>
            <person name="Macdonald J.P."/>
            <person name="Priest M."/>
            <person name="Orbach M.J."/>
            <person name="Galgiani J.N."/>
            <person name="Kirkland T.N."/>
            <person name="Cole G.T."/>
            <person name="Birren B.W."/>
            <person name="Henn M.R."/>
            <person name="Taylor J.W."/>
            <person name="Rounsley S.D."/>
        </authorList>
    </citation>
    <scope>NUCLEOTIDE SEQUENCE [LARGE SCALE GENOMIC DNA]</scope>
    <source>
        <strain evidence="12">H538.4</strain>
    </source>
</reference>
<keyword evidence="9 11" id="KW-0030">Aminoacyl-tRNA synthetase</keyword>
<dbReference type="GO" id="GO:0006419">
    <property type="term" value="P:alanyl-tRNA aminoacylation"/>
    <property type="evidence" value="ECO:0007669"/>
    <property type="project" value="InterPro"/>
</dbReference>
<keyword evidence="3" id="KW-0820">tRNA-binding</keyword>
<dbReference type="EMBL" id="DS017012">
    <property type="protein sequence ID" value="KMU89360.1"/>
    <property type="molecule type" value="Genomic_DNA"/>
</dbReference>
<evidence type="ECO:0000256" key="4">
    <source>
        <dbReference type="ARBA" id="ARBA00022598"/>
    </source>
</evidence>
<evidence type="ECO:0000259" key="10">
    <source>
        <dbReference type="PROSITE" id="PS50860"/>
    </source>
</evidence>
<accession>A0A0J8RW24</accession>
<evidence type="ECO:0000256" key="5">
    <source>
        <dbReference type="ARBA" id="ARBA00022741"/>
    </source>
</evidence>
<dbReference type="InterPro" id="IPR018164">
    <property type="entry name" value="Ala-tRNA-synth_IIc_N"/>
</dbReference>
<dbReference type="GO" id="GO:0005524">
    <property type="term" value="F:ATP binding"/>
    <property type="evidence" value="ECO:0007669"/>
    <property type="project" value="UniProtKB-KW"/>
</dbReference>
<dbReference type="GO" id="GO:0005739">
    <property type="term" value="C:mitochondrion"/>
    <property type="evidence" value="ECO:0007669"/>
    <property type="project" value="TreeGrafter"/>
</dbReference>
<keyword evidence="6" id="KW-0067">ATP-binding</keyword>
<keyword evidence="7" id="KW-0694">RNA-binding</keyword>
<dbReference type="PROSITE" id="PS50860">
    <property type="entry name" value="AA_TRNA_LIGASE_II_ALA"/>
    <property type="match status" value="1"/>
</dbReference>
<dbReference type="Gene3D" id="3.30.930.10">
    <property type="entry name" value="Bira Bifunctional Protein, Domain 2"/>
    <property type="match status" value="1"/>
</dbReference>
<dbReference type="GO" id="GO:0002161">
    <property type="term" value="F:aminoacyl-tRNA deacylase activity"/>
    <property type="evidence" value="ECO:0007669"/>
    <property type="project" value="TreeGrafter"/>
</dbReference>
<keyword evidence="5" id="KW-0547">Nucleotide-binding</keyword>
<evidence type="ECO:0000256" key="1">
    <source>
        <dbReference type="ARBA" id="ARBA00008226"/>
    </source>
</evidence>
<proteinExistence type="inferred from homology"/>
<evidence type="ECO:0000256" key="7">
    <source>
        <dbReference type="ARBA" id="ARBA00022884"/>
    </source>
</evidence>
<organism evidence="11 12">
    <name type="scientific">Coccidioides immitis H538.4</name>
    <dbReference type="NCBI Taxonomy" id="396776"/>
    <lineage>
        <taxon>Eukaryota</taxon>
        <taxon>Fungi</taxon>
        <taxon>Dikarya</taxon>
        <taxon>Ascomycota</taxon>
        <taxon>Pezizomycotina</taxon>
        <taxon>Eurotiomycetes</taxon>
        <taxon>Eurotiomycetidae</taxon>
        <taxon>Onygenales</taxon>
        <taxon>Onygenaceae</taxon>
        <taxon>Coccidioides</taxon>
    </lineage>
</organism>
<dbReference type="GO" id="GO:0000049">
    <property type="term" value="F:tRNA binding"/>
    <property type="evidence" value="ECO:0007669"/>
    <property type="project" value="UniProtKB-KW"/>
</dbReference>
<dbReference type="Proteomes" id="UP000054563">
    <property type="component" value="Unassembled WGS sequence"/>
</dbReference>
<dbReference type="GO" id="GO:0004813">
    <property type="term" value="F:alanine-tRNA ligase activity"/>
    <property type="evidence" value="ECO:0007669"/>
    <property type="project" value="UniProtKB-EC"/>
</dbReference>
<comment type="similarity">
    <text evidence="1">Belongs to the class-II aminoacyl-tRNA synthetase family.</text>
</comment>
<dbReference type="PANTHER" id="PTHR11777:SF9">
    <property type="entry name" value="ALANINE--TRNA LIGASE, CYTOPLASMIC"/>
    <property type="match status" value="1"/>
</dbReference>
<evidence type="ECO:0000256" key="3">
    <source>
        <dbReference type="ARBA" id="ARBA00022555"/>
    </source>
</evidence>
<evidence type="ECO:0000313" key="11">
    <source>
        <dbReference type="EMBL" id="KMU89360.1"/>
    </source>
</evidence>
<name>A0A0J8RW24_COCIT</name>